<dbReference type="SUPFAM" id="SSF53098">
    <property type="entry name" value="Ribonuclease H-like"/>
    <property type="match status" value="1"/>
</dbReference>
<dbReference type="CDD" id="cd16963">
    <property type="entry name" value="CCE1"/>
    <property type="match status" value="1"/>
</dbReference>
<reference evidence="2 3" key="1">
    <citation type="journal article" date="2024" name="Commun. Biol.">
        <title>Comparative genomic analysis of thermophilic fungi reveals convergent evolutionary adaptations and gene losses.</title>
        <authorList>
            <person name="Steindorff A.S."/>
            <person name="Aguilar-Pontes M.V."/>
            <person name="Robinson A.J."/>
            <person name="Andreopoulos B."/>
            <person name="LaButti K."/>
            <person name="Kuo A."/>
            <person name="Mondo S."/>
            <person name="Riley R."/>
            <person name="Otillar R."/>
            <person name="Haridas S."/>
            <person name="Lipzen A."/>
            <person name="Grimwood J."/>
            <person name="Schmutz J."/>
            <person name="Clum A."/>
            <person name="Reid I.D."/>
            <person name="Moisan M.C."/>
            <person name="Butler G."/>
            <person name="Nguyen T.T.M."/>
            <person name="Dewar K."/>
            <person name="Conant G."/>
            <person name="Drula E."/>
            <person name="Henrissat B."/>
            <person name="Hansel C."/>
            <person name="Singer S."/>
            <person name="Hutchinson M.I."/>
            <person name="de Vries R.P."/>
            <person name="Natvig D.O."/>
            <person name="Powell A.J."/>
            <person name="Tsang A."/>
            <person name="Grigoriev I.V."/>
        </authorList>
    </citation>
    <scope>NUCLEOTIDE SEQUENCE [LARGE SCALE GENOMIC DNA]</scope>
    <source>
        <strain evidence="2 3">CBS 494.80</strain>
    </source>
</reference>
<dbReference type="InterPro" id="IPR039197">
    <property type="entry name" value="Mrs1/Cce1"/>
</dbReference>
<accession>A0ABR4CVT4</accession>
<keyword evidence="3" id="KW-1185">Reference proteome</keyword>
<dbReference type="InterPro" id="IPR036397">
    <property type="entry name" value="RNaseH_sf"/>
</dbReference>
<dbReference type="PROSITE" id="PS50800">
    <property type="entry name" value="SAP"/>
    <property type="match status" value="1"/>
</dbReference>
<organism evidence="2 3">
    <name type="scientific">Oculimacula yallundae</name>
    <dbReference type="NCBI Taxonomy" id="86028"/>
    <lineage>
        <taxon>Eukaryota</taxon>
        <taxon>Fungi</taxon>
        <taxon>Dikarya</taxon>
        <taxon>Ascomycota</taxon>
        <taxon>Pezizomycotina</taxon>
        <taxon>Leotiomycetes</taxon>
        <taxon>Helotiales</taxon>
        <taxon>Ploettnerulaceae</taxon>
        <taxon>Oculimacula</taxon>
    </lineage>
</organism>
<dbReference type="InterPro" id="IPR015242">
    <property type="entry name" value="Ydc2_cat"/>
</dbReference>
<dbReference type="Proteomes" id="UP001595075">
    <property type="component" value="Unassembled WGS sequence"/>
</dbReference>
<dbReference type="InterPro" id="IPR012337">
    <property type="entry name" value="RNaseH-like_sf"/>
</dbReference>
<sequence>MLLTIPSTLKLSQLKILAFKCGILTSGTKPILIRRLQDEISQIQNDNVSSTIKTTKKVRVLSIDMGIRNLAYCILDVPSKTLRRPGSNTRRIKTELPSIHAWHRLAVSSPPIANSITDIETPLPKEAFDPETLSQAAYTLLRTRLLPAKPTHILIERQRFRSMGSSHILEWTVRVNMFESILYAVLCTLKSEGLWDGSVRSVLPGKVGPFWISEEVKEGSEVGGQESGQGKGRKKVRNTASVKIKNKGAKIDLVRSWLESGDMVDLGNEEVTEMARRYAEKWDRVPGGRKVTRKLDGELEEKMGKLDDLADCLLQGMAWIQWEENKRSVMKYGVDVLLDP</sequence>
<dbReference type="EMBL" id="JAZHXI010000002">
    <property type="protein sequence ID" value="KAL2074024.1"/>
    <property type="molecule type" value="Genomic_DNA"/>
</dbReference>
<protein>
    <recommendedName>
        <fullName evidence="1">SAP domain-containing protein</fullName>
    </recommendedName>
</protein>
<evidence type="ECO:0000313" key="2">
    <source>
        <dbReference type="EMBL" id="KAL2074024.1"/>
    </source>
</evidence>
<name>A0ABR4CVT4_9HELO</name>
<feature type="domain" description="SAP" evidence="1">
    <location>
        <begin position="6"/>
        <end position="40"/>
    </location>
</feature>
<dbReference type="Pfam" id="PF09159">
    <property type="entry name" value="Ydc2-catalyt"/>
    <property type="match status" value="1"/>
</dbReference>
<dbReference type="Gene3D" id="3.30.420.10">
    <property type="entry name" value="Ribonuclease H-like superfamily/Ribonuclease H"/>
    <property type="match status" value="1"/>
</dbReference>
<dbReference type="PANTHER" id="PTHR28072:SF1">
    <property type="entry name" value="CRUCIFORM CUTTING ENDONUCLEASE 1, MITOCHONDRIAL-RELATED"/>
    <property type="match status" value="1"/>
</dbReference>
<dbReference type="PANTHER" id="PTHR28072">
    <property type="entry name" value="CRUCIFORM CUTTING ENDONUCLEASE 1, MITOCHONDRIAL-RELATED"/>
    <property type="match status" value="1"/>
</dbReference>
<dbReference type="InterPro" id="IPR003034">
    <property type="entry name" value="SAP_dom"/>
</dbReference>
<proteinExistence type="predicted"/>
<evidence type="ECO:0000313" key="3">
    <source>
        <dbReference type="Proteomes" id="UP001595075"/>
    </source>
</evidence>
<evidence type="ECO:0000259" key="1">
    <source>
        <dbReference type="PROSITE" id="PS50800"/>
    </source>
</evidence>
<gene>
    <name evidence="2" type="ORF">VTL71DRAFT_7802</name>
</gene>
<comment type="caution">
    <text evidence="2">The sequence shown here is derived from an EMBL/GenBank/DDBJ whole genome shotgun (WGS) entry which is preliminary data.</text>
</comment>